<dbReference type="AlphaFoldDB" id="S5YGT5"/>
<evidence type="ECO:0000256" key="3">
    <source>
        <dbReference type="ARBA" id="ARBA00022989"/>
    </source>
</evidence>
<geneLocation type="plasmid" evidence="6 7">
    <name>pAMI1</name>
</geneLocation>
<evidence type="ECO:0000313" key="6">
    <source>
        <dbReference type="EMBL" id="AGT10678.1"/>
    </source>
</evidence>
<organism evidence="6 7">
    <name type="scientific">Paracoccus aminophilus JCM 7686</name>
    <dbReference type="NCBI Taxonomy" id="1367847"/>
    <lineage>
        <taxon>Bacteria</taxon>
        <taxon>Pseudomonadati</taxon>
        <taxon>Pseudomonadota</taxon>
        <taxon>Alphaproteobacteria</taxon>
        <taxon>Rhodobacterales</taxon>
        <taxon>Paracoccaceae</taxon>
        <taxon>Paracoccus</taxon>
    </lineage>
</organism>
<dbReference type="KEGG" id="pami:JCM7686_pAMI1p092"/>
<dbReference type="PANTHER" id="PTHR30249">
    <property type="entry name" value="PUTATIVE SEROTONIN TRANSPORTER"/>
    <property type="match status" value="1"/>
</dbReference>
<feature type="transmembrane region" description="Helical" evidence="5">
    <location>
        <begin position="91"/>
        <end position="114"/>
    </location>
</feature>
<feature type="transmembrane region" description="Helical" evidence="5">
    <location>
        <begin position="147"/>
        <end position="170"/>
    </location>
</feature>
<dbReference type="EMBL" id="CP006651">
    <property type="protein sequence ID" value="AGT10678.1"/>
    <property type="molecule type" value="Genomic_DNA"/>
</dbReference>
<dbReference type="Proteomes" id="UP000015480">
    <property type="component" value="Plasmid pAMI1"/>
</dbReference>
<dbReference type="GO" id="GO:0016020">
    <property type="term" value="C:membrane"/>
    <property type="evidence" value="ECO:0007669"/>
    <property type="project" value="UniProtKB-SubCell"/>
</dbReference>
<evidence type="ECO:0000256" key="4">
    <source>
        <dbReference type="ARBA" id="ARBA00023136"/>
    </source>
</evidence>
<dbReference type="PATRIC" id="fig|1367847.3.peg.3609"/>
<evidence type="ECO:0000256" key="5">
    <source>
        <dbReference type="SAM" id="Phobius"/>
    </source>
</evidence>
<feature type="transmembrane region" description="Helical" evidence="5">
    <location>
        <begin position="58"/>
        <end position="79"/>
    </location>
</feature>
<dbReference type="Pfam" id="PF04172">
    <property type="entry name" value="LrgB"/>
    <property type="match status" value="1"/>
</dbReference>
<evidence type="ECO:0000256" key="1">
    <source>
        <dbReference type="ARBA" id="ARBA00004141"/>
    </source>
</evidence>
<proteinExistence type="predicted"/>
<evidence type="ECO:0000256" key="2">
    <source>
        <dbReference type="ARBA" id="ARBA00022692"/>
    </source>
</evidence>
<protein>
    <submittedName>
        <fullName evidence="6">LrgB family protein</fullName>
    </submittedName>
</protein>
<accession>S5YGT5</accession>
<reference evidence="6 7" key="1">
    <citation type="journal article" date="2014" name="BMC Genomics">
        <title>Architecture and functions of a multipartite genome of the methylotrophic bacterium Paracoccus aminophilus JCM 7686, containing primary and secondary chromids.</title>
        <authorList>
            <person name="Dziewit L."/>
            <person name="Czarnecki J."/>
            <person name="Wibberg D."/>
            <person name="Radlinska M."/>
            <person name="Mrozek P."/>
            <person name="Szymczak M."/>
            <person name="Schluter A."/>
            <person name="Puhler A."/>
            <person name="Bartosik D."/>
        </authorList>
    </citation>
    <scope>NUCLEOTIDE SEQUENCE [LARGE SCALE GENOMIC DNA]</scope>
    <source>
        <strain evidence="6">JCM 7686</strain>
        <plasmid evidence="7">Plasmid pAMI1</plasmid>
    </source>
</reference>
<evidence type="ECO:0000313" key="7">
    <source>
        <dbReference type="Proteomes" id="UP000015480"/>
    </source>
</evidence>
<feature type="transmembrane region" description="Helical" evidence="5">
    <location>
        <begin position="202"/>
        <end position="228"/>
    </location>
</feature>
<keyword evidence="2 5" id="KW-0812">Transmembrane</keyword>
<feature type="transmembrane region" description="Helical" evidence="5">
    <location>
        <begin position="6"/>
        <end position="23"/>
    </location>
</feature>
<feature type="transmembrane region" description="Helical" evidence="5">
    <location>
        <begin position="35"/>
        <end position="52"/>
    </location>
</feature>
<keyword evidence="7" id="KW-1185">Reference proteome</keyword>
<dbReference type="PANTHER" id="PTHR30249:SF0">
    <property type="entry name" value="PLASTIDAL GLYCOLATE_GLYCERATE TRANSLOCATOR 1, CHLOROPLASTIC"/>
    <property type="match status" value="1"/>
</dbReference>
<dbReference type="OrthoDB" id="9811701at2"/>
<gene>
    <name evidence="6" type="ORF">JCM7686_pAMI1p092</name>
</gene>
<sequence length="229" mass="23500">MSGPALFWLGLTLAIWPPCLWLARRLKPAPLDNPLVLAAVAICLALGFSGTAPGDYLAAVQPVTLFISIATVALALPLWHQRRLIARNGRAMFVASLIASLTGILGAIGAGWALGLSPEVLASIGPKATTLAVALPLSQMTGGWDSLAMAAVMCNGVGGILISDGIWRLFGRGLGPEDRGFALGTTSHAMGIARTLAVSPEIVSLASCGMLLSALMTVLIYGAALSLFG</sequence>
<keyword evidence="4 5" id="KW-0472">Membrane</keyword>
<dbReference type="HOGENOM" id="CLU_082099_0_0_5"/>
<name>S5YGT5_PARAH</name>
<comment type="subcellular location">
    <subcellularLocation>
        <location evidence="1">Membrane</location>
        <topology evidence="1">Multi-pass membrane protein</topology>
    </subcellularLocation>
</comment>
<keyword evidence="6" id="KW-0614">Plasmid</keyword>
<dbReference type="RefSeq" id="WP_020952825.1">
    <property type="nucleotide sequence ID" value="NC_022042.1"/>
</dbReference>
<keyword evidence="3 5" id="KW-1133">Transmembrane helix</keyword>
<dbReference type="InterPro" id="IPR007300">
    <property type="entry name" value="CidB/LrgB"/>
</dbReference>